<comment type="caution">
    <text evidence="2">The sequence shown here is derived from an EMBL/GenBank/DDBJ whole genome shotgun (WGS) entry which is preliminary data.</text>
</comment>
<dbReference type="Proteomes" id="UP000739538">
    <property type="component" value="Unassembled WGS sequence"/>
</dbReference>
<protein>
    <recommendedName>
        <fullName evidence="4">Lipoprotein</fullName>
    </recommendedName>
</protein>
<evidence type="ECO:0000313" key="3">
    <source>
        <dbReference type="Proteomes" id="UP000739538"/>
    </source>
</evidence>
<dbReference type="EMBL" id="JAGQHS010000009">
    <property type="protein sequence ID" value="MCA9754763.1"/>
    <property type="molecule type" value="Genomic_DNA"/>
</dbReference>
<feature type="signal peptide" evidence="1">
    <location>
        <begin position="1"/>
        <end position="21"/>
    </location>
</feature>
<reference evidence="2" key="1">
    <citation type="submission" date="2020-04" db="EMBL/GenBank/DDBJ databases">
        <authorList>
            <person name="Zhang T."/>
        </authorList>
    </citation>
    <scope>NUCLEOTIDE SEQUENCE</scope>
    <source>
        <strain evidence="2">HKST-UBA02</strain>
    </source>
</reference>
<keyword evidence="1" id="KW-0732">Signal</keyword>
<evidence type="ECO:0000313" key="2">
    <source>
        <dbReference type="EMBL" id="MCA9754763.1"/>
    </source>
</evidence>
<reference evidence="2" key="2">
    <citation type="journal article" date="2021" name="Microbiome">
        <title>Successional dynamics and alternative stable states in a saline activated sludge microbial community over 9 years.</title>
        <authorList>
            <person name="Wang Y."/>
            <person name="Ye J."/>
            <person name="Ju F."/>
            <person name="Liu L."/>
            <person name="Boyd J.A."/>
            <person name="Deng Y."/>
            <person name="Parks D.H."/>
            <person name="Jiang X."/>
            <person name="Yin X."/>
            <person name="Woodcroft B.J."/>
            <person name="Tyson G.W."/>
            <person name="Hugenholtz P."/>
            <person name="Polz M.F."/>
            <person name="Zhang T."/>
        </authorList>
    </citation>
    <scope>NUCLEOTIDE SEQUENCE</scope>
    <source>
        <strain evidence="2">HKST-UBA02</strain>
    </source>
</reference>
<dbReference type="AlphaFoldDB" id="A0A956SDX9"/>
<name>A0A956SDX9_UNCEI</name>
<proteinExistence type="predicted"/>
<sequence>MSFKPLRHMFGLGLGMCFLLGAVGCSDDGATDPDLPKTDTIWIRVSTDGVAPIITAHATQADAETGDRPVGVASSPVDDSDPALYFFRNVDAFEPDATGWLIRLETNPVSSGICAQAEPAAGVEMTLCTDLDPIAEP</sequence>
<accession>A0A956SDX9</accession>
<gene>
    <name evidence="2" type="ORF">KDA27_03100</name>
</gene>
<organism evidence="2 3">
    <name type="scientific">Eiseniibacteriota bacterium</name>
    <dbReference type="NCBI Taxonomy" id="2212470"/>
    <lineage>
        <taxon>Bacteria</taxon>
        <taxon>Candidatus Eiseniibacteriota</taxon>
    </lineage>
</organism>
<dbReference type="PROSITE" id="PS51257">
    <property type="entry name" value="PROKAR_LIPOPROTEIN"/>
    <property type="match status" value="1"/>
</dbReference>
<evidence type="ECO:0000256" key="1">
    <source>
        <dbReference type="SAM" id="SignalP"/>
    </source>
</evidence>
<evidence type="ECO:0008006" key="4">
    <source>
        <dbReference type="Google" id="ProtNLM"/>
    </source>
</evidence>
<feature type="chain" id="PRO_5037660858" description="Lipoprotein" evidence="1">
    <location>
        <begin position="22"/>
        <end position="137"/>
    </location>
</feature>